<accession>A0A5K4F5N6</accession>
<dbReference type="InParanoid" id="A0A5K4F5N6"/>
<dbReference type="AlphaFoldDB" id="A0A5K4F5N6"/>
<sequence length="78" mass="9153">MFIRSLNFVISKHYQGEQSNSLKLAFLAGRLYIHHIVRRKASSTKCFKSLIEYLIFANVIHVRMYANLPFCFCDHCVL</sequence>
<dbReference type="Proteomes" id="UP000008854">
    <property type="component" value="Unassembled WGS sequence"/>
</dbReference>
<reference evidence="2" key="2">
    <citation type="submission" date="2019-11" db="UniProtKB">
        <authorList>
            <consortium name="WormBaseParasite"/>
        </authorList>
    </citation>
    <scope>IDENTIFICATION</scope>
    <source>
        <strain evidence="2">Puerto Rican</strain>
    </source>
</reference>
<evidence type="ECO:0000313" key="2">
    <source>
        <dbReference type="WBParaSite" id="Smp_321780.1"/>
    </source>
</evidence>
<dbReference type="WBParaSite" id="Smp_321780.1">
    <property type="protein sequence ID" value="Smp_321780.1"/>
    <property type="gene ID" value="Smp_321780"/>
</dbReference>
<name>A0A5K4F5N6_SCHMA</name>
<proteinExistence type="predicted"/>
<keyword evidence="1" id="KW-1185">Reference proteome</keyword>
<organism evidence="1 2">
    <name type="scientific">Schistosoma mansoni</name>
    <name type="common">Blood fluke</name>
    <dbReference type="NCBI Taxonomy" id="6183"/>
    <lineage>
        <taxon>Eukaryota</taxon>
        <taxon>Metazoa</taxon>
        <taxon>Spiralia</taxon>
        <taxon>Lophotrochozoa</taxon>
        <taxon>Platyhelminthes</taxon>
        <taxon>Trematoda</taxon>
        <taxon>Digenea</taxon>
        <taxon>Strigeidida</taxon>
        <taxon>Schistosomatoidea</taxon>
        <taxon>Schistosomatidae</taxon>
        <taxon>Schistosoma</taxon>
    </lineage>
</organism>
<reference evidence="1" key="1">
    <citation type="journal article" date="2012" name="PLoS Negl. Trop. Dis.">
        <title>A systematically improved high quality genome and transcriptome of the human blood fluke Schistosoma mansoni.</title>
        <authorList>
            <person name="Protasio A.V."/>
            <person name="Tsai I.J."/>
            <person name="Babbage A."/>
            <person name="Nichol S."/>
            <person name="Hunt M."/>
            <person name="Aslett M.A."/>
            <person name="De Silva N."/>
            <person name="Velarde G.S."/>
            <person name="Anderson T.J."/>
            <person name="Clark R.C."/>
            <person name="Davidson C."/>
            <person name="Dillon G.P."/>
            <person name="Holroyd N.E."/>
            <person name="LoVerde P.T."/>
            <person name="Lloyd C."/>
            <person name="McQuillan J."/>
            <person name="Oliveira G."/>
            <person name="Otto T.D."/>
            <person name="Parker-Manuel S.J."/>
            <person name="Quail M.A."/>
            <person name="Wilson R.A."/>
            <person name="Zerlotini A."/>
            <person name="Dunne D.W."/>
            <person name="Berriman M."/>
        </authorList>
    </citation>
    <scope>NUCLEOTIDE SEQUENCE [LARGE SCALE GENOMIC DNA]</scope>
    <source>
        <strain evidence="1">Puerto Rican</strain>
    </source>
</reference>
<evidence type="ECO:0000313" key="1">
    <source>
        <dbReference type="Proteomes" id="UP000008854"/>
    </source>
</evidence>
<protein>
    <submittedName>
        <fullName evidence="2">Ovule protein</fullName>
    </submittedName>
</protein>